<sequence>MLLVPAAALAGLLATASPAAAHAALTGSSPGQGAVVDSAPERVTLTFSESVTLSGGSGSPGSPGSSVQVFDPRGGRADTGRAPLPSDGGTRYDVPLRPGPAEGTYTVSWRAVSADGHPISGAFTYSVGAPSETSAAPVARPPGGGTVDALYAAARWAAYTGFVVLVGAGAFALYCRPGGAAPAALRWLVTRGWALLTVSTFALLLLRGPYAGGGGIAAAWDPAVLRETLTTRSGTALLARLPLLAAAALWTAALFAAPRGTAGERRTSALPGRRGLAAGGAAVATALATTWAAAEHATTGPQPWLAIPLDVLHLLAVACWLGGLSALLLTLRREPAVAGAAVRRFSTLALGSVVVLAATGLYLSWRQVGSWDALVSTAYGRLLLVKVGLVALLLVIARRSRRATGRLADAVDGAAGGGGPAVAAGPPRGPARGGPESGPRRDDGSGGDRQEHAGEEPGRERNVPGVSSVPDGTPPRPVEPAGAAEPGTPAGSVSVAAPAGPATPPERGTPTGPVPGGGRPSAGALPDRVRAAQLARQRAARAAASTRRAREADPVRSRLRRSVLAETAVAVLLLSVTTALTGTEPARAEQEAARAAAGSPAAPGAGRPARLELPFDTGGPGGRGTARLDLPRREGGCGNGLRLRLTDPAGAALDAAEVKLSFTLPGRDLGPLPAQLRKRAAGRWTADCFRFPLTGDWQAALTVRTSDIDQVTETGNVKIDR</sequence>
<reference evidence="14 15" key="1">
    <citation type="submission" date="2020-03" db="EMBL/GenBank/DDBJ databases">
        <title>WGS of actinomycetes isolated from Thailand.</title>
        <authorList>
            <person name="Thawai C."/>
        </authorList>
    </citation>
    <scope>NUCLEOTIDE SEQUENCE [LARGE SCALE GENOMIC DNA]</scope>
    <source>
        <strain evidence="14 15">PLAI 1-29</strain>
    </source>
</reference>
<gene>
    <name evidence="14" type="ORF">HCK00_01030</name>
</gene>
<keyword evidence="6 10" id="KW-1133">Transmembrane helix</keyword>
<evidence type="ECO:0000259" key="13">
    <source>
        <dbReference type="Pfam" id="PF05425"/>
    </source>
</evidence>
<keyword evidence="2" id="KW-1003">Cell membrane</keyword>
<dbReference type="Pfam" id="PF05425">
    <property type="entry name" value="CopD"/>
    <property type="match status" value="1"/>
</dbReference>
<feature type="compositionally biased region" description="Low complexity" evidence="9">
    <location>
        <begin position="593"/>
        <end position="608"/>
    </location>
</feature>
<feature type="signal peptide" evidence="11">
    <location>
        <begin position="1"/>
        <end position="23"/>
    </location>
</feature>
<comment type="subcellular location">
    <subcellularLocation>
        <location evidence="1">Cell membrane</location>
        <topology evidence="1">Multi-pass membrane protein</topology>
    </subcellularLocation>
</comment>
<evidence type="ECO:0008006" key="16">
    <source>
        <dbReference type="Google" id="ProtNLM"/>
    </source>
</evidence>
<dbReference type="InterPro" id="IPR008457">
    <property type="entry name" value="Cu-R_CopD_dom"/>
</dbReference>
<evidence type="ECO:0000256" key="3">
    <source>
        <dbReference type="ARBA" id="ARBA00022692"/>
    </source>
</evidence>
<dbReference type="InterPro" id="IPR014755">
    <property type="entry name" value="Cu-Rt/internalin_Ig-like"/>
</dbReference>
<protein>
    <recommendedName>
        <fullName evidence="16">Transporter</fullName>
    </recommendedName>
</protein>
<evidence type="ECO:0000313" key="15">
    <source>
        <dbReference type="Proteomes" id="UP000695264"/>
    </source>
</evidence>
<dbReference type="SUPFAM" id="SSF81296">
    <property type="entry name" value="E set domains"/>
    <property type="match status" value="1"/>
</dbReference>
<evidence type="ECO:0000256" key="9">
    <source>
        <dbReference type="SAM" id="MobiDB-lite"/>
    </source>
</evidence>
<feature type="transmembrane region" description="Helical" evidence="10">
    <location>
        <begin position="237"/>
        <end position="256"/>
    </location>
</feature>
<proteinExistence type="predicted"/>
<evidence type="ECO:0000256" key="6">
    <source>
        <dbReference type="ARBA" id="ARBA00022989"/>
    </source>
</evidence>
<dbReference type="EMBL" id="JAATEN010000001">
    <property type="protein sequence ID" value="NJP99178.1"/>
    <property type="molecule type" value="Genomic_DNA"/>
</dbReference>
<evidence type="ECO:0000256" key="4">
    <source>
        <dbReference type="ARBA" id="ARBA00022723"/>
    </source>
</evidence>
<dbReference type="Gene3D" id="2.60.40.1220">
    <property type="match status" value="1"/>
</dbReference>
<evidence type="ECO:0000259" key="12">
    <source>
        <dbReference type="Pfam" id="PF04234"/>
    </source>
</evidence>
<feature type="transmembrane region" description="Helical" evidence="10">
    <location>
        <begin position="306"/>
        <end position="329"/>
    </location>
</feature>
<feature type="transmembrane region" description="Helical" evidence="10">
    <location>
        <begin position="276"/>
        <end position="294"/>
    </location>
</feature>
<feature type="chain" id="PRO_5047190004" description="Transporter" evidence="11">
    <location>
        <begin position="24"/>
        <end position="721"/>
    </location>
</feature>
<feature type="region of interest" description="Disordered" evidence="9">
    <location>
        <begin position="51"/>
        <end position="97"/>
    </location>
</feature>
<dbReference type="PANTHER" id="PTHR34820">
    <property type="entry name" value="INNER MEMBRANE PROTEIN YEBZ"/>
    <property type="match status" value="1"/>
</dbReference>
<keyword evidence="4" id="KW-0479">Metal-binding</keyword>
<evidence type="ECO:0000256" key="1">
    <source>
        <dbReference type="ARBA" id="ARBA00004651"/>
    </source>
</evidence>
<dbReference type="InterPro" id="IPR007348">
    <property type="entry name" value="CopC_dom"/>
</dbReference>
<evidence type="ECO:0000256" key="5">
    <source>
        <dbReference type="ARBA" id="ARBA00022729"/>
    </source>
</evidence>
<keyword evidence="3 10" id="KW-0812">Transmembrane</keyword>
<keyword evidence="8 10" id="KW-0472">Membrane</keyword>
<evidence type="ECO:0000256" key="10">
    <source>
        <dbReference type="SAM" id="Phobius"/>
    </source>
</evidence>
<feature type="compositionally biased region" description="Low complexity" evidence="9">
    <location>
        <begin position="479"/>
        <end position="511"/>
    </location>
</feature>
<dbReference type="InterPro" id="IPR032694">
    <property type="entry name" value="CopC/D"/>
</dbReference>
<accession>A0ABX1BWX0</accession>
<feature type="compositionally biased region" description="Basic and acidic residues" evidence="9">
    <location>
        <begin position="438"/>
        <end position="462"/>
    </location>
</feature>
<feature type="domain" description="CopC" evidence="12">
    <location>
        <begin position="22"/>
        <end position="127"/>
    </location>
</feature>
<feature type="region of interest" description="Disordered" evidence="9">
    <location>
        <begin position="410"/>
        <end position="524"/>
    </location>
</feature>
<name>A0ABX1BWX0_9ACTN</name>
<feature type="transmembrane region" description="Helical" evidence="10">
    <location>
        <begin position="377"/>
        <end position="397"/>
    </location>
</feature>
<feature type="domain" description="Copper resistance protein D" evidence="13">
    <location>
        <begin position="340"/>
        <end position="413"/>
    </location>
</feature>
<organism evidence="14 15">
    <name type="scientific">Streptomyces zingiberis</name>
    <dbReference type="NCBI Taxonomy" id="2053010"/>
    <lineage>
        <taxon>Bacteria</taxon>
        <taxon>Bacillati</taxon>
        <taxon>Actinomycetota</taxon>
        <taxon>Actinomycetes</taxon>
        <taxon>Kitasatosporales</taxon>
        <taxon>Streptomycetaceae</taxon>
        <taxon>Streptomyces</taxon>
    </lineage>
</organism>
<evidence type="ECO:0000256" key="7">
    <source>
        <dbReference type="ARBA" id="ARBA00023008"/>
    </source>
</evidence>
<evidence type="ECO:0000313" key="14">
    <source>
        <dbReference type="EMBL" id="NJP99178.1"/>
    </source>
</evidence>
<dbReference type="PANTHER" id="PTHR34820:SF4">
    <property type="entry name" value="INNER MEMBRANE PROTEIN YEBZ"/>
    <property type="match status" value="1"/>
</dbReference>
<dbReference type="InterPro" id="IPR014756">
    <property type="entry name" value="Ig_E-set"/>
</dbReference>
<feature type="region of interest" description="Disordered" evidence="9">
    <location>
        <begin position="585"/>
        <end position="633"/>
    </location>
</feature>
<dbReference type="Pfam" id="PF04234">
    <property type="entry name" value="CopC"/>
    <property type="match status" value="1"/>
</dbReference>
<dbReference type="Proteomes" id="UP000695264">
    <property type="component" value="Unassembled WGS sequence"/>
</dbReference>
<keyword evidence="5 11" id="KW-0732">Signal</keyword>
<feature type="transmembrane region" description="Helical" evidence="10">
    <location>
        <begin position="156"/>
        <end position="175"/>
    </location>
</feature>
<feature type="transmembrane region" description="Helical" evidence="10">
    <location>
        <begin position="187"/>
        <end position="206"/>
    </location>
</feature>
<feature type="transmembrane region" description="Helical" evidence="10">
    <location>
        <begin position="341"/>
        <end position="365"/>
    </location>
</feature>
<evidence type="ECO:0000256" key="11">
    <source>
        <dbReference type="SAM" id="SignalP"/>
    </source>
</evidence>
<keyword evidence="15" id="KW-1185">Reference proteome</keyword>
<keyword evidence="7" id="KW-0186">Copper</keyword>
<evidence type="ECO:0000256" key="8">
    <source>
        <dbReference type="ARBA" id="ARBA00023136"/>
    </source>
</evidence>
<comment type="caution">
    <text evidence="14">The sequence shown here is derived from an EMBL/GenBank/DDBJ whole genome shotgun (WGS) entry which is preliminary data.</text>
</comment>
<evidence type="ECO:0000256" key="2">
    <source>
        <dbReference type="ARBA" id="ARBA00022475"/>
    </source>
</evidence>